<reference evidence="11" key="1">
    <citation type="submission" date="2022-11" db="UniProtKB">
        <authorList>
            <consortium name="WormBaseParasite"/>
        </authorList>
    </citation>
    <scope>IDENTIFICATION</scope>
</reference>
<keyword evidence="10" id="KW-1185">Reference proteome</keyword>
<dbReference type="InterPro" id="IPR029044">
    <property type="entry name" value="Nucleotide-diphossugar_trans"/>
</dbReference>
<dbReference type="Pfam" id="PF00535">
    <property type="entry name" value="Glycos_transf_2"/>
    <property type="match status" value="1"/>
</dbReference>
<dbReference type="PANTHER" id="PTHR11675">
    <property type="entry name" value="N-ACETYLGALACTOSAMINYLTRANSFERASE"/>
    <property type="match status" value="1"/>
</dbReference>
<protein>
    <recommendedName>
        <fullName evidence="8">Polypeptide N-acetylgalactosaminyltransferase</fullName>
        <ecNumber evidence="8">2.4.1.-</ecNumber>
    </recommendedName>
    <alternativeName>
        <fullName evidence="8">Protein-UDP acetylgalactosaminyltransferase</fullName>
    </alternativeName>
</protein>
<evidence type="ECO:0000256" key="5">
    <source>
        <dbReference type="ARBA" id="ARBA00023034"/>
    </source>
</evidence>
<dbReference type="GO" id="GO:0006493">
    <property type="term" value="P:protein O-linked glycosylation"/>
    <property type="evidence" value="ECO:0007669"/>
    <property type="project" value="TreeGrafter"/>
</dbReference>
<evidence type="ECO:0000256" key="6">
    <source>
        <dbReference type="ARBA" id="ARBA00023157"/>
    </source>
</evidence>
<comment type="similarity">
    <text evidence="8">Belongs to the glycosyltransferase 2 family. GalNAc-T subfamily.</text>
</comment>
<dbReference type="GO" id="GO:0030246">
    <property type="term" value="F:carbohydrate binding"/>
    <property type="evidence" value="ECO:0007669"/>
    <property type="project" value="UniProtKB-KW"/>
</dbReference>
<evidence type="ECO:0000256" key="3">
    <source>
        <dbReference type="ARBA" id="ARBA00022679"/>
    </source>
</evidence>
<dbReference type="Pfam" id="PF00652">
    <property type="entry name" value="Ricin_B_lectin"/>
    <property type="match status" value="1"/>
</dbReference>
<evidence type="ECO:0000259" key="9">
    <source>
        <dbReference type="SMART" id="SM00458"/>
    </source>
</evidence>
<dbReference type="GO" id="GO:0000139">
    <property type="term" value="C:Golgi membrane"/>
    <property type="evidence" value="ECO:0007669"/>
    <property type="project" value="UniProtKB-SubCell"/>
</dbReference>
<evidence type="ECO:0000256" key="4">
    <source>
        <dbReference type="ARBA" id="ARBA00022734"/>
    </source>
</evidence>
<dbReference type="EC" id="2.4.1.-" evidence="8"/>
<dbReference type="SUPFAM" id="SSF50370">
    <property type="entry name" value="Ricin B-like lectins"/>
    <property type="match status" value="1"/>
</dbReference>
<dbReference type="InterPro" id="IPR027791">
    <property type="entry name" value="Galactosyl_T_C"/>
</dbReference>
<keyword evidence="6 8" id="KW-1015">Disulfide bond</keyword>
<evidence type="ECO:0000256" key="8">
    <source>
        <dbReference type="RuleBase" id="RU361242"/>
    </source>
</evidence>
<dbReference type="AlphaFoldDB" id="A0A914YR60"/>
<keyword evidence="5 8" id="KW-0333">Golgi apparatus</keyword>
<feature type="domain" description="Ricin B lectin" evidence="9">
    <location>
        <begin position="405"/>
        <end position="530"/>
    </location>
</feature>
<proteinExistence type="inferred from homology"/>
<sequence length="536" mass="61364">MSIKHWIPKRNRYTIGYILLLFILLFLLRAIWKTFPLRRPLYTHPDIEEIILSWSKVIYEYPDYTKPRKGPGENGKGVHLKGAEAKLSVQQVEGSPFMSVIASDKISYDRSLKDPRSIACKNVYYNTEELQTASVIIVFTDEPFSSLVRTVHSVVNRSPKNLLKEVILVDDFSSNTDLQENLENHLSRFRGLEPLLDRITENPTSVVCPVIDGISADNLEYLGGSAGGVGGFWWSLHYKMEVIPESEKQRRKNPDVDFLRSPTMAGGLFAANRHYFFEIGGYDEGMEIWGGENLEISFRVWMCGGSIEIIPCSHVGHIFRAGHPYNMTSTLGEPDVHGFNSKRLADVWMDDYKRMYYRHRTNLEFADAGNLTERHNLRKRLKCKSFKWYLDNITPYMFIPDENVKAYGTVKNLQSELCLDTLQRNENKGTVILGIFACQGGKGSEAQFFSLSKDDELRRETTCVDVQGSREQKAVLRECSKKHSKFKVEDKRFVHVRTGLCLDATGLESGNDLFFAPCNASNMAQQWVFEKYLEHV</sequence>
<keyword evidence="8" id="KW-0328">Glycosyltransferase</keyword>
<dbReference type="Proteomes" id="UP000887577">
    <property type="component" value="Unplaced"/>
</dbReference>
<evidence type="ECO:0000313" key="10">
    <source>
        <dbReference type="Proteomes" id="UP000887577"/>
    </source>
</evidence>
<organism evidence="10 11">
    <name type="scientific">Panagrolaimus superbus</name>
    <dbReference type="NCBI Taxonomy" id="310955"/>
    <lineage>
        <taxon>Eukaryota</taxon>
        <taxon>Metazoa</taxon>
        <taxon>Ecdysozoa</taxon>
        <taxon>Nematoda</taxon>
        <taxon>Chromadorea</taxon>
        <taxon>Rhabditida</taxon>
        <taxon>Tylenchina</taxon>
        <taxon>Panagrolaimomorpha</taxon>
        <taxon>Panagrolaimoidea</taxon>
        <taxon>Panagrolaimidae</taxon>
        <taxon>Panagrolaimus</taxon>
    </lineage>
</organism>
<dbReference type="SMART" id="SM00458">
    <property type="entry name" value="RICIN"/>
    <property type="match status" value="1"/>
</dbReference>
<dbReference type="InterPro" id="IPR001173">
    <property type="entry name" value="Glyco_trans_2-like"/>
</dbReference>
<dbReference type="PROSITE" id="PS50231">
    <property type="entry name" value="RICIN_B_LECTIN"/>
    <property type="match status" value="1"/>
</dbReference>
<comment type="subcellular location">
    <subcellularLocation>
        <location evidence="2 8">Golgi apparatus membrane</location>
        <topology evidence="2 8">Single-pass type II membrane protein</topology>
    </subcellularLocation>
</comment>
<comment type="pathway">
    <text evidence="8">Protein modification; protein glycosylation.</text>
</comment>
<dbReference type="WBParaSite" id="PSU_v2.g2500.t1">
    <property type="protein sequence ID" value="PSU_v2.g2500.t1"/>
    <property type="gene ID" value="PSU_v2.g2500"/>
</dbReference>
<comment type="cofactor">
    <cofactor evidence="1 8">
        <name>Mn(2+)</name>
        <dbReference type="ChEBI" id="CHEBI:29035"/>
    </cofactor>
</comment>
<evidence type="ECO:0000256" key="7">
    <source>
        <dbReference type="ARBA" id="ARBA00023211"/>
    </source>
</evidence>
<dbReference type="Gene3D" id="2.80.10.50">
    <property type="match status" value="1"/>
</dbReference>
<evidence type="ECO:0000256" key="1">
    <source>
        <dbReference type="ARBA" id="ARBA00001936"/>
    </source>
</evidence>
<feature type="transmembrane region" description="Helical" evidence="8">
    <location>
        <begin position="12"/>
        <end position="32"/>
    </location>
</feature>
<dbReference type="Pfam" id="PF02709">
    <property type="entry name" value="Glyco_transf_7C"/>
    <property type="match status" value="1"/>
</dbReference>
<name>A0A914YR60_9BILA</name>
<keyword evidence="8" id="KW-0472">Membrane</keyword>
<keyword evidence="3 8" id="KW-0808">Transferase</keyword>
<keyword evidence="4 8" id="KW-0430">Lectin</keyword>
<dbReference type="PANTHER" id="PTHR11675:SF43">
    <property type="entry name" value="POLYPEPTIDE N-ACETYLGALACTOSAMINYLTRANSFERASE 1"/>
    <property type="match status" value="1"/>
</dbReference>
<dbReference type="InterPro" id="IPR035992">
    <property type="entry name" value="Ricin_B-like_lectins"/>
</dbReference>
<keyword evidence="7 8" id="KW-0464">Manganese</keyword>
<keyword evidence="8" id="KW-1133">Transmembrane helix</keyword>
<dbReference type="SUPFAM" id="SSF53448">
    <property type="entry name" value="Nucleotide-diphospho-sugar transferases"/>
    <property type="match status" value="1"/>
</dbReference>
<evidence type="ECO:0000313" key="11">
    <source>
        <dbReference type="WBParaSite" id="PSU_v2.g2500.t1"/>
    </source>
</evidence>
<dbReference type="InterPro" id="IPR000772">
    <property type="entry name" value="Ricin_B_lectin"/>
</dbReference>
<dbReference type="Gene3D" id="3.90.550.10">
    <property type="entry name" value="Spore Coat Polysaccharide Biosynthesis Protein SpsA, Chain A"/>
    <property type="match status" value="2"/>
</dbReference>
<evidence type="ECO:0000256" key="2">
    <source>
        <dbReference type="ARBA" id="ARBA00004323"/>
    </source>
</evidence>
<accession>A0A914YR60</accession>
<dbReference type="GO" id="GO:0004653">
    <property type="term" value="F:polypeptide N-acetylgalactosaminyltransferase activity"/>
    <property type="evidence" value="ECO:0007669"/>
    <property type="project" value="TreeGrafter"/>
</dbReference>
<keyword evidence="8" id="KW-0812">Transmembrane</keyword>